<dbReference type="FunFam" id="3.15.10.30:FF:000001">
    <property type="entry name" value="Takeout-like protein 1"/>
    <property type="match status" value="1"/>
</dbReference>
<keyword evidence="1 4" id="KW-0732">Signal</keyword>
<dbReference type="AlphaFoldDB" id="A0ABD0TKP9"/>
<dbReference type="Proteomes" id="UP001549921">
    <property type="component" value="Unassembled WGS sequence"/>
</dbReference>
<dbReference type="SMART" id="SM00700">
    <property type="entry name" value="JHBP"/>
    <property type="match status" value="1"/>
</dbReference>
<evidence type="ECO:0000256" key="2">
    <source>
        <dbReference type="ARBA" id="ARBA00023108"/>
    </source>
</evidence>
<organism evidence="5 6">
    <name type="scientific">Loxostege sticticalis</name>
    <name type="common">Beet webworm moth</name>
    <dbReference type="NCBI Taxonomy" id="481309"/>
    <lineage>
        <taxon>Eukaryota</taxon>
        <taxon>Metazoa</taxon>
        <taxon>Ecdysozoa</taxon>
        <taxon>Arthropoda</taxon>
        <taxon>Hexapoda</taxon>
        <taxon>Insecta</taxon>
        <taxon>Pterygota</taxon>
        <taxon>Neoptera</taxon>
        <taxon>Endopterygota</taxon>
        <taxon>Lepidoptera</taxon>
        <taxon>Glossata</taxon>
        <taxon>Ditrysia</taxon>
        <taxon>Pyraloidea</taxon>
        <taxon>Crambidae</taxon>
        <taxon>Pyraustinae</taxon>
        <taxon>Loxostege</taxon>
    </lineage>
</organism>
<name>A0ABD0TKP9_LOXSC</name>
<comment type="similarity">
    <text evidence="3">Belongs to the TO family.</text>
</comment>
<dbReference type="GO" id="GO:0007623">
    <property type="term" value="P:circadian rhythm"/>
    <property type="evidence" value="ECO:0007669"/>
    <property type="project" value="UniProtKB-ARBA"/>
</dbReference>
<dbReference type="Gene3D" id="3.15.10.30">
    <property type="entry name" value="Haemolymph juvenile hormone binding protein"/>
    <property type="match status" value="1"/>
</dbReference>
<dbReference type="PANTHER" id="PTHR11008">
    <property type="entry name" value="PROTEIN TAKEOUT-LIKE PROTEIN"/>
    <property type="match status" value="1"/>
</dbReference>
<evidence type="ECO:0000256" key="4">
    <source>
        <dbReference type="SAM" id="SignalP"/>
    </source>
</evidence>
<evidence type="ECO:0000313" key="6">
    <source>
        <dbReference type="Proteomes" id="UP001549921"/>
    </source>
</evidence>
<evidence type="ECO:0000256" key="1">
    <source>
        <dbReference type="ARBA" id="ARBA00022729"/>
    </source>
</evidence>
<dbReference type="InterPro" id="IPR038606">
    <property type="entry name" value="To_sf"/>
</dbReference>
<dbReference type="PANTHER" id="PTHR11008:SF41">
    <property type="entry name" value="RE70318P"/>
    <property type="match status" value="1"/>
</dbReference>
<comment type="caution">
    <text evidence="5">The sequence shown here is derived from an EMBL/GenBank/DDBJ whole genome shotgun (WGS) entry which is preliminary data.</text>
</comment>
<dbReference type="InterPro" id="IPR010562">
    <property type="entry name" value="Haemolymph_juvenile_hormone-bd"/>
</dbReference>
<feature type="chain" id="PRO_5044843345" description="Takeout" evidence="4">
    <location>
        <begin position="17"/>
        <end position="249"/>
    </location>
</feature>
<gene>
    <name evidence="5" type="ORF">ABMA28_011811</name>
</gene>
<keyword evidence="2" id="KW-0090">Biological rhythms</keyword>
<dbReference type="Pfam" id="PF06585">
    <property type="entry name" value="JHBP"/>
    <property type="match status" value="1"/>
</dbReference>
<sequence>MWRFLCFLGTVTLAYGGYESSFINFGGFMCPREEKALGRCLRDALNTYIPRLATGVPEYGVPPCEPLMVPALSVQQSTGPISVTSSYSDVTVRGPSKMKVKDVQVDAKNRRVVAKISIPELRMKGNYKLSGQLLMLPIEGEGKFSANYGDIDALVTIVLGRQHQPNDFDTLTCEHLDVKFHMGYASMELENLFGGDNDLGNAMNKYLNENWQKLAGELQAPMEEALHDFLKPLADHAFATLNADDILSS</sequence>
<accession>A0ABD0TKP9</accession>
<feature type="signal peptide" evidence="4">
    <location>
        <begin position="1"/>
        <end position="16"/>
    </location>
</feature>
<evidence type="ECO:0000313" key="5">
    <source>
        <dbReference type="EMBL" id="KAL0849879.1"/>
    </source>
</evidence>
<evidence type="ECO:0008006" key="7">
    <source>
        <dbReference type="Google" id="ProtNLM"/>
    </source>
</evidence>
<evidence type="ECO:0000256" key="3">
    <source>
        <dbReference type="ARBA" id="ARBA00060902"/>
    </source>
</evidence>
<protein>
    <recommendedName>
        <fullName evidence="7">Takeout</fullName>
    </recommendedName>
</protein>
<proteinExistence type="inferred from homology"/>
<reference evidence="5 6" key="1">
    <citation type="submission" date="2024-06" db="EMBL/GenBank/DDBJ databases">
        <title>A chromosome-level genome assembly of beet webworm, Loxostege sticticalis.</title>
        <authorList>
            <person name="Zhang Y."/>
        </authorList>
    </citation>
    <scope>NUCLEOTIDE SEQUENCE [LARGE SCALE GENOMIC DNA]</scope>
    <source>
        <strain evidence="5">AQ028</strain>
        <tissue evidence="5">Male pupae</tissue>
    </source>
</reference>
<dbReference type="EMBL" id="JBEDNZ010000003">
    <property type="protein sequence ID" value="KAL0849879.1"/>
    <property type="molecule type" value="Genomic_DNA"/>
</dbReference>